<evidence type="ECO:0000313" key="5">
    <source>
        <dbReference type="Proteomes" id="UP000095210"/>
    </source>
</evidence>
<accession>A0AAC9HPJ8</accession>
<evidence type="ECO:0000313" key="4">
    <source>
        <dbReference type="EMBL" id="AOS63048.1"/>
    </source>
</evidence>
<dbReference type="EMBL" id="CP014859">
    <property type="protein sequence ID" value="AOS63048.1"/>
    <property type="molecule type" value="Genomic_DNA"/>
</dbReference>
<dbReference type="InterPro" id="IPR034641">
    <property type="entry name" value="RGL11"/>
</dbReference>
<evidence type="ECO:0000256" key="1">
    <source>
        <dbReference type="SAM" id="SignalP"/>
    </source>
</evidence>
<dbReference type="SUPFAM" id="SSF69318">
    <property type="entry name" value="Integrin alpha N-terminal domain"/>
    <property type="match status" value="1"/>
</dbReference>
<dbReference type="RefSeq" id="WP_157421035.1">
    <property type="nucleotide sequence ID" value="NZ_CP014859.1"/>
</dbReference>
<protein>
    <recommendedName>
        <fullName evidence="6">Rhamnogalacturonan I lyase beta-sheet domain-containing protein</fullName>
    </recommendedName>
</protein>
<evidence type="ECO:0000259" key="2">
    <source>
        <dbReference type="Pfam" id="PF18370"/>
    </source>
</evidence>
<evidence type="ECO:0000259" key="3">
    <source>
        <dbReference type="Pfam" id="PF21348"/>
    </source>
</evidence>
<dbReference type="Pfam" id="PF18370">
    <property type="entry name" value="RGI_lyase"/>
    <property type="match status" value="1"/>
</dbReference>
<gene>
    <name evidence="4" type="ORF">TL08_11170</name>
</gene>
<dbReference type="AlphaFoldDB" id="A0AAC9HPJ8"/>
<dbReference type="InterPro" id="IPR049366">
    <property type="entry name" value="RGL11_C"/>
</dbReference>
<feature type="signal peptide" evidence="1">
    <location>
        <begin position="1"/>
        <end position="35"/>
    </location>
</feature>
<dbReference type="InterPro" id="IPR006311">
    <property type="entry name" value="TAT_signal"/>
</dbReference>
<name>A0AAC9HPJ8_9PSEU</name>
<organism evidence="4 5">
    <name type="scientific">Actinoalloteichus hymeniacidonis</name>
    <dbReference type="NCBI Taxonomy" id="340345"/>
    <lineage>
        <taxon>Bacteria</taxon>
        <taxon>Bacillati</taxon>
        <taxon>Actinomycetota</taxon>
        <taxon>Actinomycetes</taxon>
        <taxon>Pseudonocardiales</taxon>
        <taxon>Pseudonocardiaceae</taxon>
        <taxon>Actinoalloteichus</taxon>
    </lineage>
</organism>
<reference evidence="5" key="1">
    <citation type="submission" date="2016-03" db="EMBL/GenBank/DDBJ databases">
        <title>Complete genome sequence of the type strain Actinoalloteichus hymeniacidonis DSM 45092.</title>
        <authorList>
            <person name="Schaffert L."/>
            <person name="Albersmeier A."/>
            <person name="Winkler A."/>
            <person name="Kalinowski J."/>
            <person name="Zotchev S."/>
            <person name="Ruckert C."/>
        </authorList>
    </citation>
    <scope>NUCLEOTIDE SEQUENCE [LARGE SCALE GENOMIC DNA]</scope>
    <source>
        <strain evidence="5">HPA177(T) (DSM 45092(T))</strain>
    </source>
</reference>
<dbReference type="PANTHER" id="PTHR43118:SF1">
    <property type="entry name" value="RHAMNOGALACTURONAN LYASE (EUROFUNG)"/>
    <property type="match status" value="1"/>
</dbReference>
<dbReference type="KEGG" id="ahm:TL08_11170"/>
<dbReference type="PROSITE" id="PS51318">
    <property type="entry name" value="TAT"/>
    <property type="match status" value="1"/>
</dbReference>
<dbReference type="InterPro" id="IPR013783">
    <property type="entry name" value="Ig-like_fold"/>
</dbReference>
<feature type="domain" description="Rhamnogalacturonan lyase family 11 C-terminal" evidence="3">
    <location>
        <begin position="171"/>
        <end position="642"/>
    </location>
</feature>
<feature type="chain" id="PRO_5042035028" description="Rhamnogalacturonan I lyase beta-sheet domain-containing protein" evidence="1">
    <location>
        <begin position="36"/>
        <end position="647"/>
    </location>
</feature>
<feature type="domain" description="Rhamnogalacturonan I lyase beta-sheet" evidence="2">
    <location>
        <begin position="64"/>
        <end position="145"/>
    </location>
</feature>
<keyword evidence="1" id="KW-0732">Signal</keyword>
<dbReference type="PANTHER" id="PTHR43118">
    <property type="entry name" value="RHAMNOGALACTURONAN LYASE (EUROFUNG)"/>
    <property type="match status" value="1"/>
</dbReference>
<evidence type="ECO:0008006" key="6">
    <source>
        <dbReference type="Google" id="ProtNLM"/>
    </source>
</evidence>
<dbReference type="InterPro" id="IPR028994">
    <property type="entry name" value="Integrin_alpha_N"/>
</dbReference>
<keyword evidence="5" id="KW-1185">Reference proteome</keyword>
<sequence length="647" mass="71883">MERRGRRARRSAVSAAGVAAALIAATLGAPTAATAQHRPAQDQPSQRGSDWVPVERQSYGVEPNLDRGVVALNQGEGRVYVGWRLLEADHDQVGFHVFRETDGRKTKLTRSPLRESTNLVDTTADLTKENTYTVQAVGNGAPDRRGTAYTLGADSAEQGYLAFDLADDIDQTARHIATGDLDGDGDLDFVIKRGNQNIDPSKGEEPTDTYKLEGYTNEGEFLWRRDLGVNLRTGIWYTPYVVADLNGDGKAEVAYKSSEVDEDLNGDGRTDYRGSANWRVYEGPEYVEILEGATGQTLHREDWISRGEPGEWGDEKGNRSERQQLAVAYLDGEKPSLIVMRGIYAQMKAEAWDFHGDEPVKLWSWLRPRDEQGKYTKGMGYHNIRTGDVDGDGRDELINGSVAIDDDGTTLWITGEGHGDRLHMTDIDPTRPGLEIFYVQEVEGHYEHPIHLRDAATGELIWGIEGEKWADVGRGSAADIDPTRPGLEVWSGRPDPTGATEIAPPTDKLYDATGEVVGTRPYSVNYGIWWDGDLLRESLDGVYIDKWDYENEELVNLVTAEADPASGTERYSVLGYGDVIGDWREEVFYVHDASEVRIYTTTIPTEHRFPTFLQDKDYRSSLASESSGYMQSTQPGFYFGAESAPSR</sequence>
<proteinExistence type="predicted"/>
<dbReference type="InterPro" id="IPR041624">
    <property type="entry name" value="RGI_lyase"/>
</dbReference>
<dbReference type="Proteomes" id="UP000095210">
    <property type="component" value="Chromosome"/>
</dbReference>
<dbReference type="Gene3D" id="2.60.40.10">
    <property type="entry name" value="Immunoglobulins"/>
    <property type="match status" value="1"/>
</dbReference>
<dbReference type="GO" id="GO:0005975">
    <property type="term" value="P:carbohydrate metabolic process"/>
    <property type="evidence" value="ECO:0007669"/>
    <property type="project" value="UniProtKB-ARBA"/>
</dbReference>
<dbReference type="Pfam" id="PF21348">
    <property type="entry name" value="RGL11_C"/>
    <property type="match status" value="1"/>
</dbReference>